<dbReference type="Proteomes" id="UP000250257">
    <property type="component" value="Unassembled WGS sequence"/>
</dbReference>
<feature type="compositionally biased region" description="Gly residues" evidence="1">
    <location>
        <begin position="57"/>
        <end position="87"/>
    </location>
</feature>
<dbReference type="AlphaFoldDB" id="A0A2X3J846"/>
<evidence type="ECO:0000256" key="3">
    <source>
        <dbReference type="SAM" id="SignalP"/>
    </source>
</evidence>
<accession>A0A2X3J846</accession>
<dbReference type="STRING" id="1214117.LFLEISCH_12630"/>
<feature type="region of interest" description="Disordered" evidence="1">
    <location>
        <begin position="35"/>
        <end position="89"/>
    </location>
</feature>
<evidence type="ECO:0000256" key="1">
    <source>
        <dbReference type="SAM" id="MobiDB-lite"/>
    </source>
</evidence>
<sequence>MRFLFVSLILSMGIIIVSPVQSMAQDVNSYNSNGQISFYGNNSTNPDTPPNIPPGDSNGGGVDNSSGGNGNSGGDTANGGASSGLGGSLPHTGDTGNFIEIVSGIGLLSLSLILMRKREQEGF</sequence>
<feature type="compositionally biased region" description="Polar residues" evidence="1">
    <location>
        <begin position="35"/>
        <end position="46"/>
    </location>
</feature>
<keyword evidence="2" id="KW-0812">Transmembrane</keyword>
<keyword evidence="2" id="KW-1133">Transmembrane helix</keyword>
<evidence type="ECO:0000256" key="2">
    <source>
        <dbReference type="SAM" id="Phobius"/>
    </source>
</evidence>
<dbReference type="NCBIfam" id="TIGR01167">
    <property type="entry name" value="LPXTG_anchor"/>
    <property type="match status" value="1"/>
</dbReference>
<gene>
    <name evidence="4" type="ORF">NCTC13940_01844</name>
</gene>
<evidence type="ECO:0000313" key="4">
    <source>
        <dbReference type="EMBL" id="SQC70390.1"/>
    </source>
</evidence>
<feature type="chain" id="PRO_5015873556" description="Gram-positive cocci surface proteins LPxTG domain-containing protein" evidence="3">
    <location>
        <begin position="25"/>
        <end position="123"/>
    </location>
</feature>
<evidence type="ECO:0000313" key="5">
    <source>
        <dbReference type="Proteomes" id="UP000250257"/>
    </source>
</evidence>
<proteinExistence type="predicted"/>
<organism evidence="4 5">
    <name type="scientific">Listeria fleischmannii subsp. fleischmannii</name>
    <dbReference type="NCBI Taxonomy" id="1671902"/>
    <lineage>
        <taxon>Bacteria</taxon>
        <taxon>Bacillati</taxon>
        <taxon>Bacillota</taxon>
        <taxon>Bacilli</taxon>
        <taxon>Bacillales</taxon>
        <taxon>Listeriaceae</taxon>
        <taxon>Listeria</taxon>
    </lineage>
</organism>
<feature type="transmembrane region" description="Helical" evidence="2">
    <location>
        <begin position="98"/>
        <end position="115"/>
    </location>
</feature>
<keyword evidence="2" id="KW-0472">Membrane</keyword>
<dbReference type="EMBL" id="UAWT01000022">
    <property type="protein sequence ID" value="SQC70390.1"/>
    <property type="molecule type" value="Genomic_DNA"/>
</dbReference>
<reference evidence="4 5" key="1">
    <citation type="submission" date="2018-06" db="EMBL/GenBank/DDBJ databases">
        <authorList>
            <consortium name="Pathogen Informatics"/>
            <person name="Doyle S."/>
        </authorList>
    </citation>
    <scope>NUCLEOTIDE SEQUENCE [LARGE SCALE GENOMIC DNA]</scope>
    <source>
        <strain evidence="4 5">NCTC13940</strain>
    </source>
</reference>
<protein>
    <recommendedName>
        <fullName evidence="6">Gram-positive cocci surface proteins LPxTG domain-containing protein</fullName>
    </recommendedName>
</protein>
<evidence type="ECO:0008006" key="6">
    <source>
        <dbReference type="Google" id="ProtNLM"/>
    </source>
</evidence>
<name>A0A2X3J846_9LIST</name>
<keyword evidence="3" id="KW-0732">Signal</keyword>
<feature type="signal peptide" evidence="3">
    <location>
        <begin position="1"/>
        <end position="24"/>
    </location>
</feature>